<evidence type="ECO:0000313" key="10">
    <source>
        <dbReference type="Proteomes" id="UP000515697"/>
    </source>
</evidence>
<reference evidence="9 10" key="1">
    <citation type="submission" date="2020-08" db="EMBL/GenBank/DDBJ databases">
        <authorList>
            <person name="Ramaprasad A."/>
        </authorList>
    </citation>
    <scope>NUCLEOTIDE SEQUENCE [LARGE SCALE GENOMIC DNA]</scope>
</reference>
<keyword evidence="6" id="KW-0539">Nucleus</keyword>
<dbReference type="GO" id="GO:0003676">
    <property type="term" value="F:nucleic acid binding"/>
    <property type="evidence" value="ECO:0007669"/>
    <property type="project" value="InterPro"/>
</dbReference>
<dbReference type="InterPro" id="IPR047021">
    <property type="entry name" value="REXO1/3/4-like"/>
</dbReference>
<keyword evidence="3" id="KW-0540">Nuclease</keyword>
<dbReference type="SMART" id="SM00479">
    <property type="entry name" value="EXOIII"/>
    <property type="match status" value="1"/>
</dbReference>
<dbReference type="GO" id="GO:0005634">
    <property type="term" value="C:nucleus"/>
    <property type="evidence" value="ECO:0007669"/>
    <property type="project" value="UniProtKB-SubCell"/>
</dbReference>
<dbReference type="Proteomes" id="UP000515697">
    <property type="component" value="Chromosome PVSEL_05"/>
</dbReference>
<evidence type="ECO:0000313" key="9">
    <source>
        <dbReference type="EMBL" id="CAD2098974.1"/>
    </source>
</evidence>
<name>A0A6V7SJQ7_PLAVN</name>
<dbReference type="VEuPathDB" id="PlasmoDB:PVSEL_0501680"/>
<dbReference type="EMBL" id="LR865426">
    <property type="protein sequence ID" value="CAD2098974.1"/>
    <property type="molecule type" value="Genomic_DNA"/>
</dbReference>
<feature type="compositionally biased region" description="Basic residues" evidence="7">
    <location>
        <begin position="1"/>
        <end position="15"/>
    </location>
</feature>
<evidence type="ECO:0000256" key="5">
    <source>
        <dbReference type="ARBA" id="ARBA00022839"/>
    </source>
</evidence>
<gene>
    <name evidence="9" type="ORF">PVSEL_0501680</name>
</gene>
<dbReference type="InterPro" id="IPR036397">
    <property type="entry name" value="RNaseH_sf"/>
</dbReference>
<dbReference type="InterPro" id="IPR012337">
    <property type="entry name" value="RNaseH-like_sf"/>
</dbReference>
<dbReference type="GO" id="GO:0004527">
    <property type="term" value="F:exonuclease activity"/>
    <property type="evidence" value="ECO:0007669"/>
    <property type="project" value="UniProtKB-KW"/>
</dbReference>
<dbReference type="SUPFAM" id="SSF53098">
    <property type="entry name" value="Ribonuclease H-like"/>
    <property type="match status" value="1"/>
</dbReference>
<dbReference type="PANTHER" id="PTHR12801">
    <property type="entry name" value="RNA EXONUCLEASE REXO1 / RECO3 FAMILY MEMBER-RELATED"/>
    <property type="match status" value="1"/>
</dbReference>
<keyword evidence="5" id="KW-0269">Exonuclease</keyword>
<keyword evidence="4" id="KW-0378">Hydrolase</keyword>
<feature type="region of interest" description="Disordered" evidence="7">
    <location>
        <begin position="279"/>
        <end position="333"/>
    </location>
</feature>
<dbReference type="VEuPathDB" id="PlasmoDB:PVPCR_0501730"/>
<proteinExistence type="inferred from homology"/>
<comment type="similarity">
    <text evidence="2">Belongs to the REXO1/REXO3 family.</text>
</comment>
<dbReference type="Gene3D" id="3.30.420.10">
    <property type="entry name" value="Ribonuclease H-like superfamily/Ribonuclease H"/>
    <property type="match status" value="1"/>
</dbReference>
<dbReference type="VEuPathDB" id="PlasmoDB:PVLDE_1305840"/>
<dbReference type="InterPro" id="IPR034922">
    <property type="entry name" value="REX1-like_exo"/>
</dbReference>
<accession>A0A6V7SJQ7</accession>
<evidence type="ECO:0000256" key="2">
    <source>
        <dbReference type="ARBA" id="ARBA00006357"/>
    </source>
</evidence>
<dbReference type="AlphaFoldDB" id="A0A6V7SJQ7"/>
<dbReference type="VEuPathDB" id="PlasmoDB:PVBDA_1305600"/>
<evidence type="ECO:0000259" key="8">
    <source>
        <dbReference type="SMART" id="SM00479"/>
    </source>
</evidence>
<feature type="region of interest" description="Disordered" evidence="7">
    <location>
        <begin position="1"/>
        <end position="26"/>
    </location>
</feature>
<evidence type="ECO:0000256" key="6">
    <source>
        <dbReference type="ARBA" id="ARBA00023242"/>
    </source>
</evidence>
<evidence type="ECO:0000256" key="1">
    <source>
        <dbReference type="ARBA" id="ARBA00004123"/>
    </source>
</evidence>
<evidence type="ECO:0000256" key="3">
    <source>
        <dbReference type="ARBA" id="ARBA00022722"/>
    </source>
</evidence>
<comment type="subcellular location">
    <subcellularLocation>
        <location evidence="1">Nucleus</location>
    </subcellularLocation>
</comment>
<sequence length="829" mass="96500">MKKKRKSGKHGHHWNKNTGGSRNVKRKIDEEEMNGKEGGSTKLQVSFYGNRNILLKDIQNFIINLRINKHILKNNIFQIKNNEHITNLIIMVIPNLSCTYIRDITTDNVFNKLQKNNNFRRIQSEEGCVKSTHSNLIAKILSIPILKNNDKSDNNMKFNITNFLLTKEQMFLNRYPNSDSVDYIDFKHIEYQKKQKQIPDIKNYLLSTANSASILNDEQNHEMDSHEPNSADALASNTNITYDTTSNTNHVQKKTFTNEHIEMYANILEKLIKASSSTTLNETTEQVDSNQTVEHQNDETDHSGDDNSKDLKCNGEHTEMSSNDNSEDVKDQNNETDIVCDKENDETIHDNIIDAQNQENKIESILKTKSNKKSNINNFEFDLNNIFSIDCEMCETSGAHRELTKVTIVDAYMNIVYDSYVMPDNKITNYLTLYSGINENTLKGVHTKLSDVQKELKNIFNNKSILVGHSLENDLHALKIKHDYIIDTSVIYSNNYYSFLKPSLFNLSKKYLSITMARENGHNSIDDARISMFLALKKISEFDNADLHVGYHPLPLFMDRNNYINMTSNMISEKDVNQKYDKNMCIYDSKNKYIEEKFSKHIMRNSFYCPCENDEECIENLVNNIKNENKIKNYIVILREYENLCNTKIYDCIKNSNNKSFNIEDNEKLFDIPTRVETNGILNNLSKNIEHVYNNMKEHDVLILLSYSNNYLATEKVKDTLNLAKEIFYSDIINIEDKTNCLNEKIKNNEKYIKNKKESIHIIDKDSSFLEFKHLLHTYDLHILNYLYQHKNSDKNAYIMNSITNLKNTLCFNTKKKNYNGWFSLLLKG</sequence>
<feature type="domain" description="Exonuclease" evidence="8">
    <location>
        <begin position="385"/>
        <end position="544"/>
    </location>
</feature>
<organism evidence="9 10">
    <name type="scientific">Plasmodium vinckei</name>
    <dbReference type="NCBI Taxonomy" id="5860"/>
    <lineage>
        <taxon>Eukaryota</taxon>
        <taxon>Sar</taxon>
        <taxon>Alveolata</taxon>
        <taxon>Apicomplexa</taxon>
        <taxon>Aconoidasida</taxon>
        <taxon>Haemosporida</taxon>
        <taxon>Plasmodiidae</taxon>
        <taxon>Plasmodium</taxon>
        <taxon>Plasmodium (Vinckeia)</taxon>
    </lineage>
</organism>
<feature type="compositionally biased region" description="Polar residues" evidence="7">
    <location>
        <begin position="279"/>
        <end position="294"/>
    </location>
</feature>
<dbReference type="InterPro" id="IPR013520">
    <property type="entry name" value="Ribonucl_H"/>
</dbReference>
<protein>
    <submittedName>
        <fullName evidence="9">Exoribonuclease, putative</fullName>
    </submittedName>
</protein>
<feature type="compositionally biased region" description="Basic and acidic residues" evidence="7">
    <location>
        <begin position="295"/>
        <end position="319"/>
    </location>
</feature>
<evidence type="ECO:0000256" key="4">
    <source>
        <dbReference type="ARBA" id="ARBA00022801"/>
    </source>
</evidence>
<dbReference type="VEuPathDB" id="PlasmoDB:PVVCY_1305380"/>
<evidence type="ECO:0000256" key="7">
    <source>
        <dbReference type="SAM" id="MobiDB-lite"/>
    </source>
</evidence>
<dbReference type="CDD" id="cd06145">
    <property type="entry name" value="REX1_like"/>
    <property type="match status" value="1"/>
</dbReference>
<dbReference type="PANTHER" id="PTHR12801:SF115">
    <property type="entry name" value="FI18136P1-RELATED"/>
    <property type="match status" value="1"/>
</dbReference>